<evidence type="ECO:0000313" key="4">
    <source>
        <dbReference type="Proteomes" id="UP001187192"/>
    </source>
</evidence>
<dbReference type="EMBL" id="BTGU01011227">
    <property type="protein sequence ID" value="GMN70963.1"/>
    <property type="molecule type" value="Genomic_DNA"/>
</dbReference>
<dbReference type="AlphaFoldDB" id="A0AA88EBW3"/>
<proteinExistence type="predicted"/>
<gene>
    <name evidence="2" type="ORF">TIFTF001_052596</name>
    <name evidence="3" type="ORF">TIFTF001_052598</name>
</gene>
<dbReference type="EMBL" id="BTGU01011225">
    <property type="protein sequence ID" value="GMN70954.1"/>
    <property type="molecule type" value="Genomic_DNA"/>
</dbReference>
<feature type="compositionally biased region" description="Low complexity" evidence="1">
    <location>
        <begin position="50"/>
        <end position="65"/>
    </location>
</feature>
<feature type="region of interest" description="Disordered" evidence="1">
    <location>
        <begin position="34"/>
        <end position="65"/>
    </location>
</feature>
<evidence type="ECO:0000313" key="2">
    <source>
        <dbReference type="EMBL" id="GMN70954.1"/>
    </source>
</evidence>
<reference evidence="3" key="1">
    <citation type="submission" date="2023-07" db="EMBL/GenBank/DDBJ databases">
        <title>draft genome sequence of fig (Ficus carica).</title>
        <authorList>
            <person name="Takahashi T."/>
            <person name="Nishimura K."/>
        </authorList>
    </citation>
    <scope>NUCLEOTIDE SEQUENCE</scope>
</reference>
<protein>
    <submittedName>
        <fullName evidence="3">Uncharacterized protein</fullName>
    </submittedName>
</protein>
<dbReference type="Proteomes" id="UP001187192">
    <property type="component" value="Unassembled WGS sequence"/>
</dbReference>
<sequence>MATRRSSRPLAGGNPDVPQLLLRRCLHRPQACRQGVALPSARPTPMRRQPTSPRSLPTLSSVSRTSTPDLCHEAIGPLAGLYLHVKGTDSTTMVVWFVCEVAVQGHWGAKSTINTMTVQNNQEPKATEQHRSKLQEKTAEGQWPILKVGEPNRSTLLGGQQFSGFLFSR</sequence>
<keyword evidence="4" id="KW-1185">Reference proteome</keyword>
<name>A0AA88EBW3_FICCA</name>
<accession>A0AA88EBW3</accession>
<comment type="caution">
    <text evidence="3">The sequence shown here is derived from an EMBL/GenBank/DDBJ whole genome shotgun (WGS) entry which is preliminary data.</text>
</comment>
<evidence type="ECO:0000313" key="3">
    <source>
        <dbReference type="EMBL" id="GMN70963.1"/>
    </source>
</evidence>
<evidence type="ECO:0000256" key="1">
    <source>
        <dbReference type="SAM" id="MobiDB-lite"/>
    </source>
</evidence>
<organism evidence="3 4">
    <name type="scientific">Ficus carica</name>
    <name type="common">Common fig</name>
    <dbReference type="NCBI Taxonomy" id="3494"/>
    <lineage>
        <taxon>Eukaryota</taxon>
        <taxon>Viridiplantae</taxon>
        <taxon>Streptophyta</taxon>
        <taxon>Embryophyta</taxon>
        <taxon>Tracheophyta</taxon>
        <taxon>Spermatophyta</taxon>
        <taxon>Magnoliopsida</taxon>
        <taxon>eudicotyledons</taxon>
        <taxon>Gunneridae</taxon>
        <taxon>Pentapetalae</taxon>
        <taxon>rosids</taxon>
        <taxon>fabids</taxon>
        <taxon>Rosales</taxon>
        <taxon>Moraceae</taxon>
        <taxon>Ficeae</taxon>
        <taxon>Ficus</taxon>
    </lineage>
</organism>